<dbReference type="AlphaFoldDB" id="A0A6A3H755"/>
<accession>A0A6A3H755</accession>
<protein>
    <submittedName>
        <fullName evidence="1">Uncharacterized protein</fullName>
    </submittedName>
</protein>
<gene>
    <name evidence="1" type="ORF">PR001_g28704</name>
</gene>
<reference evidence="1 2" key="1">
    <citation type="submission" date="2018-09" db="EMBL/GenBank/DDBJ databases">
        <title>Genomic investigation of the strawberry pathogen Phytophthora fragariae indicates pathogenicity is determined by transcriptional variation in three key races.</title>
        <authorList>
            <person name="Adams T.M."/>
            <person name="Armitage A.D."/>
            <person name="Sobczyk M.K."/>
            <person name="Bates H.J."/>
            <person name="Dunwell J.M."/>
            <person name="Nellist C.F."/>
            <person name="Harrison R.J."/>
        </authorList>
    </citation>
    <scope>NUCLEOTIDE SEQUENCE [LARGE SCALE GENOMIC DNA]</scope>
    <source>
        <strain evidence="1 2">SCRP249</strain>
    </source>
</reference>
<proteinExistence type="predicted"/>
<sequence length="152" mass="16562">MVTPSFLLRSNPSVFLAMPSPARESSVSPLMVVFCELRTLKVRKGEFLSVKPDSVELVTARRRKKTGRLMDVPCFQYQSPWPSSVPEPLTVKSLPLSSTSGPAHFCVPNMVVPVNSMVAPLLVLVRSSVTPAGTVKDPIVTELQKEMSVPAL</sequence>
<dbReference type="EMBL" id="QXFV01005294">
    <property type="protein sequence ID" value="KAE8965526.1"/>
    <property type="molecule type" value="Genomic_DNA"/>
</dbReference>
<organism evidence="1 2">
    <name type="scientific">Phytophthora rubi</name>
    <dbReference type="NCBI Taxonomy" id="129364"/>
    <lineage>
        <taxon>Eukaryota</taxon>
        <taxon>Sar</taxon>
        <taxon>Stramenopiles</taxon>
        <taxon>Oomycota</taxon>
        <taxon>Peronosporomycetes</taxon>
        <taxon>Peronosporales</taxon>
        <taxon>Peronosporaceae</taxon>
        <taxon>Phytophthora</taxon>
    </lineage>
</organism>
<name>A0A6A3H755_9STRA</name>
<dbReference type="Proteomes" id="UP000429607">
    <property type="component" value="Unassembled WGS sequence"/>
</dbReference>
<evidence type="ECO:0000313" key="2">
    <source>
        <dbReference type="Proteomes" id="UP000429607"/>
    </source>
</evidence>
<comment type="caution">
    <text evidence="1">The sequence shown here is derived from an EMBL/GenBank/DDBJ whole genome shotgun (WGS) entry which is preliminary data.</text>
</comment>
<evidence type="ECO:0000313" key="1">
    <source>
        <dbReference type="EMBL" id="KAE8965526.1"/>
    </source>
</evidence>